<reference evidence="1 2" key="1">
    <citation type="journal article" date="2016" name="Nat. Commun.">
        <title>Ectomycorrhizal ecology is imprinted in the genome of the dominant symbiotic fungus Cenococcum geophilum.</title>
        <authorList>
            <consortium name="DOE Joint Genome Institute"/>
            <person name="Peter M."/>
            <person name="Kohler A."/>
            <person name="Ohm R.A."/>
            <person name="Kuo A."/>
            <person name="Krutzmann J."/>
            <person name="Morin E."/>
            <person name="Arend M."/>
            <person name="Barry K.W."/>
            <person name="Binder M."/>
            <person name="Choi C."/>
            <person name="Clum A."/>
            <person name="Copeland A."/>
            <person name="Grisel N."/>
            <person name="Haridas S."/>
            <person name="Kipfer T."/>
            <person name="LaButti K."/>
            <person name="Lindquist E."/>
            <person name="Lipzen A."/>
            <person name="Maire R."/>
            <person name="Meier B."/>
            <person name="Mihaltcheva S."/>
            <person name="Molinier V."/>
            <person name="Murat C."/>
            <person name="Poggeler S."/>
            <person name="Quandt C.A."/>
            <person name="Sperisen C."/>
            <person name="Tritt A."/>
            <person name="Tisserant E."/>
            <person name="Crous P.W."/>
            <person name="Henrissat B."/>
            <person name="Nehls U."/>
            <person name="Egli S."/>
            <person name="Spatafora J.W."/>
            <person name="Grigoriev I.V."/>
            <person name="Martin F.M."/>
        </authorList>
    </citation>
    <scope>NUCLEOTIDE SEQUENCE [LARGE SCALE GENOMIC DNA]</scope>
    <source>
        <strain evidence="1 2">CBS 459.81</strain>
    </source>
</reference>
<dbReference type="AlphaFoldDB" id="A0A8E2E8T0"/>
<dbReference type="Proteomes" id="UP000250266">
    <property type="component" value="Unassembled WGS sequence"/>
</dbReference>
<sequence length="314" mass="35062">MSVALPQPISVGVAAAEAYPTTHFSGTEGAYMLPHHVKEIERLQRQHRFMNSTTEGKLLVTPNIKGFSQLRILDAGCADGTWLRDVPRQLPDINLELFGVDIGSTLFPGAGSGSTENPTTATLDLRTHNILHPFPSSWKWKNSFDIVHQRLLIWGITSKEWPTVVRNLVELLKPGGYIQLVEAEWIDPSRPASLPQLKKQAALQEWSTKDFGMDIHVAYQLEGYLRDAGLENVTKIQFDHGYGAKSRDPEQGDVSAELWVECFRSLDQKIGPDGIPGVASNAKEFHAFLDALEVEIKTYGYQPKLNFVYGRKPL</sequence>
<dbReference type="PANTHER" id="PTHR43591">
    <property type="entry name" value="METHYLTRANSFERASE"/>
    <property type="match status" value="1"/>
</dbReference>
<gene>
    <name evidence="1" type="ORF">K432DRAFT_435291</name>
</gene>
<dbReference type="Gene3D" id="3.40.50.150">
    <property type="entry name" value="Vaccinia Virus protein VP39"/>
    <property type="match status" value="1"/>
</dbReference>
<dbReference type="PANTHER" id="PTHR43591:SF105">
    <property type="entry name" value="METHYLTRANSFERASE DOMAIN-CONTAINING PROTEIN-RELATED"/>
    <property type="match status" value="1"/>
</dbReference>
<dbReference type="Pfam" id="PF13489">
    <property type="entry name" value="Methyltransf_23"/>
    <property type="match status" value="1"/>
</dbReference>
<protein>
    <recommendedName>
        <fullName evidence="3">S-adenosyl-L-methionine-dependent methyltransferase</fullName>
    </recommendedName>
</protein>
<evidence type="ECO:0008006" key="3">
    <source>
        <dbReference type="Google" id="ProtNLM"/>
    </source>
</evidence>
<proteinExistence type="predicted"/>
<accession>A0A8E2E8T0</accession>
<dbReference type="GO" id="GO:0008168">
    <property type="term" value="F:methyltransferase activity"/>
    <property type="evidence" value="ECO:0007669"/>
    <property type="project" value="TreeGrafter"/>
</dbReference>
<keyword evidence="2" id="KW-1185">Reference proteome</keyword>
<dbReference type="SUPFAM" id="SSF53335">
    <property type="entry name" value="S-adenosyl-L-methionine-dependent methyltransferases"/>
    <property type="match status" value="1"/>
</dbReference>
<dbReference type="EMBL" id="KV744999">
    <property type="protein sequence ID" value="OCK79546.1"/>
    <property type="molecule type" value="Genomic_DNA"/>
</dbReference>
<dbReference type="OrthoDB" id="184880at2759"/>
<evidence type="ECO:0000313" key="1">
    <source>
        <dbReference type="EMBL" id="OCK79546.1"/>
    </source>
</evidence>
<dbReference type="InterPro" id="IPR029063">
    <property type="entry name" value="SAM-dependent_MTases_sf"/>
</dbReference>
<organism evidence="1 2">
    <name type="scientific">Lepidopterella palustris CBS 459.81</name>
    <dbReference type="NCBI Taxonomy" id="1314670"/>
    <lineage>
        <taxon>Eukaryota</taxon>
        <taxon>Fungi</taxon>
        <taxon>Dikarya</taxon>
        <taxon>Ascomycota</taxon>
        <taxon>Pezizomycotina</taxon>
        <taxon>Dothideomycetes</taxon>
        <taxon>Pleosporomycetidae</taxon>
        <taxon>Mytilinidiales</taxon>
        <taxon>Argynnaceae</taxon>
        <taxon>Lepidopterella</taxon>
    </lineage>
</organism>
<evidence type="ECO:0000313" key="2">
    <source>
        <dbReference type="Proteomes" id="UP000250266"/>
    </source>
</evidence>
<name>A0A8E2E8T0_9PEZI</name>